<name>M4BPZ9_HYAAE</name>
<reference evidence="2" key="2">
    <citation type="submission" date="2015-06" db="UniProtKB">
        <authorList>
            <consortium name="EnsemblProtists"/>
        </authorList>
    </citation>
    <scope>IDENTIFICATION</scope>
    <source>
        <strain evidence="2">Emoy2</strain>
    </source>
</reference>
<keyword evidence="3" id="KW-1185">Reference proteome</keyword>
<sequence>MDAFLKLDVALLNNSLVKPRLPHSEPTSLSKPQSSRRLPPDVRRARHRDRMQRQRLLEKKSIELKRLEVESLSQELTRVTTSLFKELPGDTWSLEDLESTSCCFKKEDHELELESEELWNMDPSVAARVVQHRYVHLVLQQGTIAEENRRLTERFREWQRFMKLIAVEEERLQPTKAIALEDKLEKEREQVVAGQWLTFIHGEPVLFYQPISRNACHELMFMGYQQMQEISRGPGARDLYNEAFGWKVCFSMHQDHSERGDGVRKAQMQHRFFKKISAIDANGERVTSDTLAQVTWKIISTPELYSQMYRTPLTSKILQRVDARTRVLMRTFPDEDAVMSMRFVCLVAEVHDCVIIDSSDTIDATLEGNTRRRVTIMSSLFDPNKVFPYIDTHVPDATFEWMQDGLSYLSFTEFDDEEMIEIEYGGLMHVRRETASCTGLPFAAMNIGEALVRWEQFVTPMRTLLLSDK</sequence>
<dbReference type="HOGENOM" id="CLU_038437_0_0_1"/>
<dbReference type="InParanoid" id="M4BPZ9"/>
<accession>M4BPZ9</accession>
<evidence type="ECO:0000313" key="3">
    <source>
        <dbReference type="Proteomes" id="UP000011713"/>
    </source>
</evidence>
<feature type="region of interest" description="Disordered" evidence="1">
    <location>
        <begin position="20"/>
        <end position="49"/>
    </location>
</feature>
<dbReference type="eggNOG" id="ENOG502RY2I">
    <property type="taxonomic scope" value="Eukaryota"/>
</dbReference>
<dbReference type="Proteomes" id="UP000011713">
    <property type="component" value="Unassembled WGS sequence"/>
</dbReference>
<dbReference type="AlphaFoldDB" id="M4BPZ9"/>
<dbReference type="VEuPathDB" id="FungiDB:HpaG808488"/>
<reference evidence="3" key="1">
    <citation type="journal article" date="2010" name="Science">
        <title>Signatures of adaptation to obligate biotrophy in the Hyaloperonospora arabidopsidis genome.</title>
        <authorList>
            <person name="Baxter L."/>
            <person name="Tripathy S."/>
            <person name="Ishaque N."/>
            <person name="Boot N."/>
            <person name="Cabral A."/>
            <person name="Kemen E."/>
            <person name="Thines M."/>
            <person name="Ah-Fong A."/>
            <person name="Anderson R."/>
            <person name="Badejoko W."/>
            <person name="Bittner-Eddy P."/>
            <person name="Boore J.L."/>
            <person name="Chibucos M.C."/>
            <person name="Coates M."/>
            <person name="Dehal P."/>
            <person name="Delehaunty K."/>
            <person name="Dong S."/>
            <person name="Downton P."/>
            <person name="Dumas B."/>
            <person name="Fabro G."/>
            <person name="Fronick C."/>
            <person name="Fuerstenberg S.I."/>
            <person name="Fulton L."/>
            <person name="Gaulin E."/>
            <person name="Govers F."/>
            <person name="Hughes L."/>
            <person name="Humphray S."/>
            <person name="Jiang R.H."/>
            <person name="Judelson H."/>
            <person name="Kamoun S."/>
            <person name="Kyung K."/>
            <person name="Meijer H."/>
            <person name="Minx P."/>
            <person name="Morris P."/>
            <person name="Nelson J."/>
            <person name="Phuntumart V."/>
            <person name="Qutob D."/>
            <person name="Rehmany A."/>
            <person name="Rougon-Cardoso A."/>
            <person name="Ryden P."/>
            <person name="Torto-Alalibo T."/>
            <person name="Studholme D."/>
            <person name="Wang Y."/>
            <person name="Win J."/>
            <person name="Wood J."/>
            <person name="Clifton S.W."/>
            <person name="Rogers J."/>
            <person name="Van den Ackerveken G."/>
            <person name="Jones J.D."/>
            <person name="McDowell J.M."/>
            <person name="Beynon J."/>
            <person name="Tyler B.M."/>
        </authorList>
    </citation>
    <scope>NUCLEOTIDE SEQUENCE [LARGE SCALE GENOMIC DNA]</scope>
    <source>
        <strain evidence="3">Emoy2</strain>
    </source>
</reference>
<dbReference type="EMBL" id="JH598533">
    <property type="status" value="NOT_ANNOTATED_CDS"/>
    <property type="molecule type" value="Genomic_DNA"/>
</dbReference>
<organism evidence="2 3">
    <name type="scientific">Hyaloperonospora arabidopsidis (strain Emoy2)</name>
    <name type="common">Downy mildew agent</name>
    <name type="synonym">Peronospora arabidopsidis</name>
    <dbReference type="NCBI Taxonomy" id="559515"/>
    <lineage>
        <taxon>Eukaryota</taxon>
        <taxon>Sar</taxon>
        <taxon>Stramenopiles</taxon>
        <taxon>Oomycota</taxon>
        <taxon>Peronosporomycetes</taxon>
        <taxon>Peronosporales</taxon>
        <taxon>Peronosporaceae</taxon>
        <taxon>Hyaloperonospora</taxon>
    </lineage>
</organism>
<feature type="compositionally biased region" description="Polar residues" evidence="1">
    <location>
        <begin position="25"/>
        <end position="36"/>
    </location>
</feature>
<evidence type="ECO:0000256" key="1">
    <source>
        <dbReference type="SAM" id="MobiDB-lite"/>
    </source>
</evidence>
<proteinExistence type="predicted"/>
<dbReference type="OMA" id="WQRFMKL"/>
<evidence type="ECO:0000313" key="2">
    <source>
        <dbReference type="EnsemblProtists" id="HpaP808488"/>
    </source>
</evidence>
<protein>
    <submittedName>
        <fullName evidence="2">Uncharacterized protein</fullName>
    </submittedName>
</protein>
<dbReference type="EnsemblProtists" id="HpaT808488">
    <property type="protein sequence ID" value="HpaP808488"/>
    <property type="gene ID" value="HpaG808488"/>
</dbReference>